<dbReference type="OrthoDB" id="438641at2759"/>
<evidence type="ECO:0000256" key="5">
    <source>
        <dbReference type="ARBA" id="ARBA00022989"/>
    </source>
</evidence>
<dbReference type="SUPFAM" id="SSF82866">
    <property type="entry name" value="Multidrug efflux transporter AcrB transmembrane domain"/>
    <property type="match status" value="1"/>
</dbReference>
<dbReference type="InterPro" id="IPR050545">
    <property type="entry name" value="Mycobact_MmpL"/>
</dbReference>
<evidence type="ECO:0000256" key="7">
    <source>
        <dbReference type="SAM" id="Phobius"/>
    </source>
</evidence>
<organism evidence="9 10">
    <name type="scientific">Streblomastix strix</name>
    <dbReference type="NCBI Taxonomy" id="222440"/>
    <lineage>
        <taxon>Eukaryota</taxon>
        <taxon>Metamonada</taxon>
        <taxon>Preaxostyla</taxon>
        <taxon>Oxymonadida</taxon>
        <taxon>Streblomastigidae</taxon>
        <taxon>Streblomastix</taxon>
    </lineage>
</organism>
<evidence type="ECO:0000256" key="2">
    <source>
        <dbReference type="ARBA" id="ARBA00010157"/>
    </source>
</evidence>
<comment type="caution">
    <text evidence="9">The sequence shown here is derived from an EMBL/GenBank/DDBJ whole genome shotgun (WGS) entry which is preliminary data.</text>
</comment>
<dbReference type="EMBL" id="SNRW01049317">
    <property type="protein sequence ID" value="KAA6311288.1"/>
    <property type="molecule type" value="Genomic_DNA"/>
</dbReference>
<accession>A0A5J4PQX6</accession>
<dbReference type="Pfam" id="PF03176">
    <property type="entry name" value="MMPL"/>
    <property type="match status" value="1"/>
</dbReference>
<evidence type="ECO:0000256" key="1">
    <source>
        <dbReference type="ARBA" id="ARBA00004651"/>
    </source>
</evidence>
<evidence type="ECO:0000313" key="9">
    <source>
        <dbReference type="EMBL" id="KAA6311288.1"/>
    </source>
</evidence>
<evidence type="ECO:0000313" key="10">
    <source>
        <dbReference type="Proteomes" id="UP000324800"/>
    </source>
</evidence>
<evidence type="ECO:0000256" key="6">
    <source>
        <dbReference type="ARBA" id="ARBA00023136"/>
    </source>
</evidence>
<dbReference type="Gene3D" id="1.20.1640.10">
    <property type="entry name" value="Multidrug efflux transporter AcrB transmembrane domain"/>
    <property type="match status" value="1"/>
</dbReference>
<dbReference type="Proteomes" id="UP000324800">
    <property type="component" value="Unassembled WGS sequence"/>
</dbReference>
<evidence type="ECO:0000259" key="8">
    <source>
        <dbReference type="Pfam" id="PF03176"/>
    </source>
</evidence>
<keyword evidence="5 7" id="KW-1133">Transmembrane helix</keyword>
<dbReference type="PANTHER" id="PTHR33406:SF6">
    <property type="entry name" value="MEMBRANE PROTEIN YDGH-RELATED"/>
    <property type="match status" value="1"/>
</dbReference>
<feature type="transmembrane region" description="Helical" evidence="7">
    <location>
        <begin position="104"/>
        <end position="125"/>
    </location>
</feature>
<keyword evidence="6 7" id="KW-0472">Membrane</keyword>
<reference evidence="9 10" key="1">
    <citation type="submission" date="2019-03" db="EMBL/GenBank/DDBJ databases">
        <title>Single cell metagenomics reveals metabolic interactions within the superorganism composed of flagellate Streblomastix strix and complex community of Bacteroidetes bacteria on its surface.</title>
        <authorList>
            <person name="Treitli S.C."/>
            <person name="Kolisko M."/>
            <person name="Husnik F."/>
            <person name="Keeling P."/>
            <person name="Hampl V."/>
        </authorList>
    </citation>
    <scope>NUCLEOTIDE SEQUENCE [LARGE SCALE GENOMIC DNA]</scope>
    <source>
        <strain evidence="9">ST1C</strain>
    </source>
</reference>
<name>A0A5J4PQX6_9EUKA</name>
<dbReference type="InterPro" id="IPR004869">
    <property type="entry name" value="MMPL_dom"/>
</dbReference>
<dbReference type="GO" id="GO:0005886">
    <property type="term" value="C:plasma membrane"/>
    <property type="evidence" value="ECO:0007669"/>
    <property type="project" value="UniProtKB-SubCell"/>
</dbReference>
<comment type="subcellular location">
    <subcellularLocation>
        <location evidence="1">Cell membrane</location>
        <topology evidence="1">Multi-pass membrane protein</topology>
    </subcellularLocation>
</comment>
<dbReference type="PANTHER" id="PTHR33406">
    <property type="entry name" value="MEMBRANE PROTEIN MJ1562-RELATED"/>
    <property type="match status" value="1"/>
</dbReference>
<feature type="transmembrane region" description="Helical" evidence="7">
    <location>
        <begin position="12"/>
        <end position="35"/>
    </location>
</feature>
<evidence type="ECO:0000256" key="3">
    <source>
        <dbReference type="ARBA" id="ARBA00022475"/>
    </source>
</evidence>
<feature type="non-terminal residue" evidence="9">
    <location>
        <position position="1"/>
    </location>
</feature>
<comment type="similarity">
    <text evidence="2">Belongs to the resistance-nodulation-cell division (RND) (TC 2.A.6) family. MmpL subfamily.</text>
</comment>
<evidence type="ECO:0000256" key="4">
    <source>
        <dbReference type="ARBA" id="ARBA00022692"/>
    </source>
</evidence>
<keyword evidence="4 7" id="KW-0812">Transmembrane</keyword>
<keyword evidence="3" id="KW-1003">Cell membrane</keyword>
<sequence length="126" mass="14194">AGCYSRKFLVVVPFRTVFSLAATLFTVYRIVTVVIQKHILGWLISYLKDADSLYFFVPVFGYSLVLGLALDYDIFLFYRIAEYRDLGYTDHAAIVKATSQSGRIITAAGLIMAIAFLGLLFSHMVY</sequence>
<dbReference type="AlphaFoldDB" id="A0A5J4PQX6"/>
<protein>
    <recommendedName>
        <fullName evidence="8">Membrane transport protein MMPL domain-containing protein</fullName>
    </recommendedName>
</protein>
<feature type="domain" description="Membrane transport protein MMPL" evidence="8">
    <location>
        <begin position="30"/>
        <end position="125"/>
    </location>
</feature>
<gene>
    <name evidence="9" type="ORF">EZS28_056156</name>
</gene>
<proteinExistence type="inferred from homology"/>
<feature type="transmembrane region" description="Helical" evidence="7">
    <location>
        <begin position="55"/>
        <end position="78"/>
    </location>
</feature>